<evidence type="ECO:0000256" key="1">
    <source>
        <dbReference type="ARBA" id="ARBA00001946"/>
    </source>
</evidence>
<dbReference type="GO" id="GO:0046872">
    <property type="term" value="F:metal ion binding"/>
    <property type="evidence" value="ECO:0007669"/>
    <property type="project" value="UniProtKB-KW"/>
</dbReference>
<keyword evidence="4" id="KW-0479">Metal-binding</keyword>
<dbReference type="InterPro" id="IPR008949">
    <property type="entry name" value="Isoprenoid_synthase_dom_sf"/>
</dbReference>
<evidence type="ECO:0000256" key="10">
    <source>
        <dbReference type="ARBA" id="ARBA00032873"/>
    </source>
</evidence>
<dbReference type="Gene3D" id="1.10.600.10">
    <property type="entry name" value="Farnesyl Diphosphate Synthase"/>
    <property type="match status" value="2"/>
</dbReference>
<dbReference type="GO" id="GO:1990234">
    <property type="term" value="C:transferase complex"/>
    <property type="evidence" value="ECO:0007669"/>
    <property type="project" value="TreeGrafter"/>
</dbReference>
<dbReference type="AlphaFoldDB" id="A0A8H6XBT2"/>
<evidence type="ECO:0000256" key="4">
    <source>
        <dbReference type="ARBA" id="ARBA00022723"/>
    </source>
</evidence>
<evidence type="ECO:0000313" key="12">
    <source>
        <dbReference type="EMBL" id="KAF7337610.1"/>
    </source>
</evidence>
<evidence type="ECO:0000313" key="13">
    <source>
        <dbReference type="Proteomes" id="UP000623467"/>
    </source>
</evidence>
<evidence type="ECO:0000256" key="5">
    <source>
        <dbReference type="ARBA" id="ARBA00022842"/>
    </source>
</evidence>
<name>A0A8H6XBT2_9AGAR</name>
<dbReference type="PANTHER" id="PTHR12001">
    <property type="entry name" value="GERANYLGERANYL PYROPHOSPHATE SYNTHASE"/>
    <property type="match status" value="1"/>
</dbReference>
<evidence type="ECO:0000256" key="2">
    <source>
        <dbReference type="ARBA" id="ARBA00006706"/>
    </source>
</evidence>
<dbReference type="OrthoDB" id="9927103at2759"/>
<dbReference type="EMBL" id="JACAZH010000033">
    <property type="protein sequence ID" value="KAF7337610.1"/>
    <property type="molecule type" value="Genomic_DNA"/>
</dbReference>
<keyword evidence="13" id="KW-1185">Reference proteome</keyword>
<dbReference type="Proteomes" id="UP000623467">
    <property type="component" value="Unassembled WGS sequence"/>
</dbReference>
<protein>
    <recommendedName>
        <fullName evidence="10">(2E,6E)-farnesyl diphosphate synthase</fullName>
    </recommendedName>
    <alternativeName>
        <fullName evidence="9">Dimethylallyltranstransferase</fullName>
    </alternativeName>
    <alternativeName>
        <fullName evidence="8">Farnesyl diphosphate synthase</fullName>
    </alternativeName>
    <alternativeName>
        <fullName evidence="7">Geranyltranstransferase</fullName>
    </alternativeName>
</protein>
<dbReference type="SFLD" id="SFLDS00005">
    <property type="entry name" value="Isoprenoid_Synthase_Type_I"/>
    <property type="match status" value="1"/>
</dbReference>
<sequence length="524" mass="57068">MRRWTDGAKALSRPRNNLRRRHYSPQAQKQVQPTPATPATATSTTNAAMTGSSTRRDPAALVAPELDALRQSMLGLLGSAHPGLDEIAKYYFLHPSKQMRPMLVLLFARATNGLGAAWRERRWAAECANASPEGAEELDRPLTRADVLNDWNPAMPSTTASFSTVFSLVPPTLPPPHPPLPALFHPPSPAGPELIRAPPWVLPTQRRLAQIVEMIHVASLLHDDVIDASDLRRGVPSAPAAFGNKLSVLGGDFLLGRASTALARLGDSEVVELIASVIANLVEGEILQMRDMKTVQGVTTQEWVGEAGAAVRGGGKEAWNVYLKKTYLKTASLMAKGCRASVVLGGCKQGEVWKELAYAFGRNFGLAFQLVDDVLDYESGEATLGKPGGADLQLGLATGPALYAWEEFPEMGPLIMRKFEGEGDVEMVCRVFLSLSSFLRRVCRVSVSFASRFCLCCVSAEMFFRFRGTSWARALVRRSSGVARTRELAKAHADKARELLLGLPESEARAALEVLTERVVTRTW</sequence>
<keyword evidence="6" id="KW-0414">Isoprene biosynthesis</keyword>
<dbReference type="CDD" id="cd00685">
    <property type="entry name" value="Trans_IPPS_HT"/>
    <property type="match status" value="1"/>
</dbReference>
<keyword evidence="3" id="KW-0808">Transferase</keyword>
<feature type="region of interest" description="Disordered" evidence="11">
    <location>
        <begin position="1"/>
        <end position="57"/>
    </location>
</feature>
<evidence type="ECO:0000256" key="9">
    <source>
        <dbReference type="ARBA" id="ARBA00032448"/>
    </source>
</evidence>
<evidence type="ECO:0000256" key="11">
    <source>
        <dbReference type="SAM" id="MobiDB-lite"/>
    </source>
</evidence>
<evidence type="ECO:0000256" key="8">
    <source>
        <dbReference type="ARBA" id="ARBA00032424"/>
    </source>
</evidence>
<proteinExistence type="inferred from homology"/>
<evidence type="ECO:0000256" key="6">
    <source>
        <dbReference type="ARBA" id="ARBA00023229"/>
    </source>
</evidence>
<dbReference type="Pfam" id="PF00348">
    <property type="entry name" value="polyprenyl_synt"/>
    <property type="match status" value="1"/>
</dbReference>
<comment type="similarity">
    <text evidence="2">Belongs to the FPP/GGPP synthase family.</text>
</comment>
<feature type="compositionally biased region" description="Low complexity" evidence="11">
    <location>
        <begin position="33"/>
        <end position="53"/>
    </location>
</feature>
<evidence type="ECO:0000256" key="7">
    <source>
        <dbReference type="ARBA" id="ARBA00032380"/>
    </source>
</evidence>
<comment type="caution">
    <text evidence="12">The sequence shown here is derived from an EMBL/GenBank/DDBJ whole genome shotgun (WGS) entry which is preliminary data.</text>
</comment>
<dbReference type="GO" id="GO:0004659">
    <property type="term" value="F:prenyltransferase activity"/>
    <property type="evidence" value="ECO:0007669"/>
    <property type="project" value="InterPro"/>
</dbReference>
<dbReference type="InterPro" id="IPR000092">
    <property type="entry name" value="Polyprenyl_synt"/>
</dbReference>
<dbReference type="PROSITE" id="PS00723">
    <property type="entry name" value="POLYPRENYL_SYNTHASE_1"/>
    <property type="match status" value="1"/>
</dbReference>
<dbReference type="GO" id="GO:0008299">
    <property type="term" value="P:isoprenoid biosynthetic process"/>
    <property type="evidence" value="ECO:0007669"/>
    <property type="project" value="UniProtKB-KW"/>
</dbReference>
<organism evidence="12 13">
    <name type="scientific">Mycena sanguinolenta</name>
    <dbReference type="NCBI Taxonomy" id="230812"/>
    <lineage>
        <taxon>Eukaryota</taxon>
        <taxon>Fungi</taxon>
        <taxon>Dikarya</taxon>
        <taxon>Basidiomycota</taxon>
        <taxon>Agaricomycotina</taxon>
        <taxon>Agaricomycetes</taxon>
        <taxon>Agaricomycetidae</taxon>
        <taxon>Agaricales</taxon>
        <taxon>Marasmiineae</taxon>
        <taxon>Mycenaceae</taxon>
        <taxon>Mycena</taxon>
    </lineage>
</organism>
<accession>A0A8H6XBT2</accession>
<dbReference type="InterPro" id="IPR033749">
    <property type="entry name" value="Polyprenyl_synt_CS"/>
</dbReference>
<dbReference type="PANTHER" id="PTHR12001:SF69">
    <property type="entry name" value="ALL TRANS-POLYPRENYL-DIPHOSPHATE SYNTHASE PDSS1"/>
    <property type="match status" value="1"/>
</dbReference>
<gene>
    <name evidence="12" type="ORF">MSAN_02234300</name>
</gene>
<reference evidence="12" key="1">
    <citation type="submission" date="2020-05" db="EMBL/GenBank/DDBJ databases">
        <title>Mycena genomes resolve the evolution of fungal bioluminescence.</title>
        <authorList>
            <person name="Tsai I.J."/>
        </authorList>
    </citation>
    <scope>NUCLEOTIDE SEQUENCE</scope>
    <source>
        <strain evidence="12">160909Yilan</strain>
    </source>
</reference>
<dbReference type="SUPFAM" id="SSF48576">
    <property type="entry name" value="Terpenoid synthases"/>
    <property type="match status" value="2"/>
</dbReference>
<dbReference type="PROSITE" id="PS00444">
    <property type="entry name" value="POLYPRENYL_SYNTHASE_2"/>
    <property type="match status" value="1"/>
</dbReference>
<dbReference type="GO" id="GO:0006744">
    <property type="term" value="P:ubiquinone biosynthetic process"/>
    <property type="evidence" value="ECO:0007669"/>
    <property type="project" value="TreeGrafter"/>
</dbReference>
<keyword evidence="5" id="KW-0460">Magnesium</keyword>
<comment type="cofactor">
    <cofactor evidence="1">
        <name>Mg(2+)</name>
        <dbReference type="ChEBI" id="CHEBI:18420"/>
    </cofactor>
</comment>
<evidence type="ECO:0000256" key="3">
    <source>
        <dbReference type="ARBA" id="ARBA00022679"/>
    </source>
</evidence>